<evidence type="ECO:0000259" key="5">
    <source>
        <dbReference type="PROSITE" id="PS50893"/>
    </source>
</evidence>
<gene>
    <name evidence="6" type="ORF">BU057_09250</name>
</gene>
<evidence type="ECO:0000256" key="3">
    <source>
        <dbReference type="ARBA" id="ARBA00022741"/>
    </source>
</evidence>
<dbReference type="EMBL" id="PZFR01000060">
    <property type="protein sequence ID" value="PTI68330.1"/>
    <property type="molecule type" value="Genomic_DNA"/>
</dbReference>
<dbReference type="InterPro" id="IPR003593">
    <property type="entry name" value="AAA+_ATPase"/>
</dbReference>
<comment type="similarity">
    <text evidence="1">Belongs to the ABC transporter superfamily.</text>
</comment>
<dbReference type="InterPro" id="IPR050153">
    <property type="entry name" value="Metal_Ion_Import_ABC"/>
</dbReference>
<proteinExistence type="inferred from homology"/>
<dbReference type="SMART" id="SM00382">
    <property type="entry name" value="AAA"/>
    <property type="match status" value="1"/>
</dbReference>
<organism evidence="6 7">
    <name type="scientific">Staphylococcus succinus</name>
    <dbReference type="NCBI Taxonomy" id="61015"/>
    <lineage>
        <taxon>Bacteria</taxon>
        <taxon>Bacillati</taxon>
        <taxon>Bacillota</taxon>
        <taxon>Bacilli</taxon>
        <taxon>Bacillales</taxon>
        <taxon>Staphylococcaceae</taxon>
        <taxon>Staphylococcus</taxon>
    </lineage>
</organism>
<evidence type="ECO:0000256" key="1">
    <source>
        <dbReference type="ARBA" id="ARBA00005417"/>
    </source>
</evidence>
<evidence type="ECO:0000313" key="7">
    <source>
        <dbReference type="Proteomes" id="UP000240859"/>
    </source>
</evidence>
<dbReference type="RefSeq" id="WP_107601061.1">
    <property type="nucleotide sequence ID" value="NZ_JBOILH010000003.1"/>
</dbReference>
<dbReference type="GO" id="GO:0005524">
    <property type="term" value="F:ATP binding"/>
    <property type="evidence" value="ECO:0007669"/>
    <property type="project" value="UniProtKB-KW"/>
</dbReference>
<evidence type="ECO:0000313" key="6">
    <source>
        <dbReference type="EMBL" id="PTI68330.1"/>
    </source>
</evidence>
<dbReference type="Pfam" id="PF00005">
    <property type="entry name" value="ABC_tran"/>
    <property type="match status" value="1"/>
</dbReference>
<evidence type="ECO:0000256" key="4">
    <source>
        <dbReference type="ARBA" id="ARBA00022840"/>
    </source>
</evidence>
<dbReference type="PANTHER" id="PTHR42734">
    <property type="entry name" value="METAL TRANSPORT SYSTEM ATP-BINDING PROTEIN TM_0124-RELATED"/>
    <property type="match status" value="1"/>
</dbReference>
<keyword evidence="7" id="KW-1185">Reference proteome</keyword>
<comment type="caution">
    <text evidence="6">The sequence shown here is derived from an EMBL/GenBank/DDBJ whole genome shotgun (WGS) entry which is preliminary data.</text>
</comment>
<keyword evidence="3" id="KW-0547">Nucleotide-binding</keyword>
<name>A0ABX5IM84_9STAP</name>
<feature type="domain" description="ABC transporter" evidence="5">
    <location>
        <begin position="5"/>
        <end position="221"/>
    </location>
</feature>
<accession>A0ABX5IM84</accession>
<dbReference type="Gene3D" id="3.40.50.300">
    <property type="entry name" value="P-loop containing nucleotide triphosphate hydrolases"/>
    <property type="match status" value="1"/>
</dbReference>
<reference evidence="6 7" key="1">
    <citation type="journal article" date="2016" name="Front. Microbiol.">
        <title>Comprehensive Phylogenetic Analysis of Bovine Non-aureus Staphylococci Species Based on Whole-Genome Sequencing.</title>
        <authorList>
            <person name="Naushad S."/>
            <person name="Barkema H.W."/>
            <person name="Luby C."/>
            <person name="Condas L.A."/>
            <person name="Nobrega D.B."/>
            <person name="Carson D.A."/>
            <person name="De Buck J."/>
        </authorList>
    </citation>
    <scope>NUCLEOTIDE SEQUENCE [LARGE SCALE GENOMIC DNA]</scope>
    <source>
        <strain evidence="6 7">SNUC 1084</strain>
    </source>
</reference>
<keyword evidence="2" id="KW-0813">Transport</keyword>
<dbReference type="SUPFAM" id="SSF52540">
    <property type="entry name" value="P-loop containing nucleoside triphosphate hydrolases"/>
    <property type="match status" value="1"/>
</dbReference>
<dbReference type="InterPro" id="IPR003439">
    <property type="entry name" value="ABC_transporter-like_ATP-bd"/>
</dbReference>
<protein>
    <submittedName>
        <fullName evidence="6">ABC transporter ATP-binding protein</fullName>
    </submittedName>
</protein>
<sequence length="267" mass="30075">MNVAVEAENISKSLGTNLIINKLSFSIPEHSITLIKGKNGVGKSLTLKMIANLMAPNNGKISVYHSLSYAPDMFPQNIKLTVQAFLSYMNKLNANNHNNIDKMSFYLDLLNLAHFQNKPLHQLSKGSLQKVNIIQCLLTDAKIIILDEPFSGLDYDSEKRLIDHLKVLSKTKTIILTAHDHNIENSTVTHTLNLDDHSFNRITTTEALKLITIPNHKSLHPDIQNLIQSVNSDENNRLMIKVYQSQSNAVIQKLINDNFDIIEVKDI</sequence>
<evidence type="ECO:0000256" key="2">
    <source>
        <dbReference type="ARBA" id="ARBA00022448"/>
    </source>
</evidence>
<dbReference type="InterPro" id="IPR027417">
    <property type="entry name" value="P-loop_NTPase"/>
</dbReference>
<dbReference type="PANTHER" id="PTHR42734:SF17">
    <property type="entry name" value="METAL TRANSPORT SYSTEM ATP-BINDING PROTEIN TM_0124-RELATED"/>
    <property type="match status" value="1"/>
</dbReference>
<dbReference type="PROSITE" id="PS50893">
    <property type="entry name" value="ABC_TRANSPORTER_2"/>
    <property type="match status" value="1"/>
</dbReference>
<dbReference type="Proteomes" id="UP000240859">
    <property type="component" value="Unassembled WGS sequence"/>
</dbReference>
<keyword evidence="4 6" id="KW-0067">ATP-binding</keyword>